<feature type="compositionally biased region" description="Basic and acidic residues" evidence="1">
    <location>
        <begin position="19"/>
        <end position="28"/>
    </location>
</feature>
<dbReference type="STRING" id="1227454.C446_00370"/>
<organism evidence="2 3">
    <name type="scientific">Halobiforma nitratireducens JCM 10879</name>
    <dbReference type="NCBI Taxonomy" id="1227454"/>
    <lineage>
        <taxon>Archaea</taxon>
        <taxon>Methanobacteriati</taxon>
        <taxon>Methanobacteriota</taxon>
        <taxon>Stenosarchaea group</taxon>
        <taxon>Halobacteria</taxon>
        <taxon>Halobacteriales</taxon>
        <taxon>Natrialbaceae</taxon>
        <taxon>Halobiforma</taxon>
    </lineage>
</organism>
<comment type="caution">
    <text evidence="2">The sequence shown here is derived from an EMBL/GenBank/DDBJ whole genome shotgun (WGS) entry which is preliminary data.</text>
</comment>
<reference evidence="2 3" key="1">
    <citation type="journal article" date="2014" name="PLoS Genet.">
        <title>Phylogenetically driven sequencing of extremely halophilic archaea reveals strategies for static and dynamic osmo-response.</title>
        <authorList>
            <person name="Becker E.A."/>
            <person name="Seitzer P.M."/>
            <person name="Tritt A."/>
            <person name="Larsen D."/>
            <person name="Krusor M."/>
            <person name="Yao A.I."/>
            <person name="Wu D."/>
            <person name="Madern D."/>
            <person name="Eisen J.A."/>
            <person name="Darling A.E."/>
            <person name="Facciotti M.T."/>
        </authorList>
    </citation>
    <scope>NUCLEOTIDE SEQUENCE [LARGE SCALE GENOMIC DNA]</scope>
    <source>
        <strain evidence="2 3">JCM 10879</strain>
    </source>
</reference>
<accession>M0MP39</accession>
<proteinExistence type="predicted"/>
<sequence>MLALSNHQLAAHERTKRKNGLEYTERRLGLPTAATISGETTGDEQ</sequence>
<dbReference type="Pfam" id="PF26032">
    <property type="entry name" value="DUF8008"/>
    <property type="match status" value="1"/>
</dbReference>
<dbReference type="EMBL" id="AOMA01000003">
    <property type="protein sequence ID" value="EMA47123.1"/>
    <property type="molecule type" value="Genomic_DNA"/>
</dbReference>
<protein>
    <submittedName>
        <fullName evidence="2">Uncharacterized protein</fullName>
    </submittedName>
</protein>
<feature type="region of interest" description="Disordered" evidence="1">
    <location>
        <begin position="1"/>
        <end position="45"/>
    </location>
</feature>
<evidence type="ECO:0000313" key="2">
    <source>
        <dbReference type="EMBL" id="EMA47123.1"/>
    </source>
</evidence>
<dbReference type="Proteomes" id="UP000011607">
    <property type="component" value="Unassembled WGS sequence"/>
</dbReference>
<feature type="compositionally biased region" description="Polar residues" evidence="1">
    <location>
        <begin position="34"/>
        <end position="45"/>
    </location>
</feature>
<evidence type="ECO:0000256" key="1">
    <source>
        <dbReference type="SAM" id="MobiDB-lite"/>
    </source>
</evidence>
<dbReference type="InterPro" id="IPR058321">
    <property type="entry name" value="DUF8008"/>
</dbReference>
<evidence type="ECO:0000313" key="3">
    <source>
        <dbReference type="Proteomes" id="UP000011607"/>
    </source>
</evidence>
<name>M0MP39_9EURY</name>
<gene>
    <name evidence="2" type="ORF">C446_00370</name>
</gene>
<keyword evidence="3" id="KW-1185">Reference proteome</keyword>
<dbReference type="AlphaFoldDB" id="M0MP39"/>